<dbReference type="EMBL" id="JASCZI010272101">
    <property type="protein sequence ID" value="MED6220185.1"/>
    <property type="molecule type" value="Genomic_DNA"/>
</dbReference>
<evidence type="ECO:0000256" key="1">
    <source>
        <dbReference type="SAM" id="MobiDB-lite"/>
    </source>
</evidence>
<protein>
    <recommendedName>
        <fullName evidence="2">Ataxin 2 SM domain-containing protein</fullName>
    </recommendedName>
</protein>
<dbReference type="Pfam" id="PF14438">
    <property type="entry name" value="SM-ATX"/>
    <property type="match status" value="1"/>
</dbReference>
<evidence type="ECO:0000313" key="3">
    <source>
        <dbReference type="EMBL" id="MED6220185.1"/>
    </source>
</evidence>
<dbReference type="InterPro" id="IPR045117">
    <property type="entry name" value="ATXN2-like"/>
</dbReference>
<feature type="region of interest" description="Disordered" evidence="1">
    <location>
        <begin position="213"/>
        <end position="232"/>
    </location>
</feature>
<dbReference type="PANTHER" id="PTHR12854:SF12">
    <property type="entry name" value="POLYADENYLATE-BINDING PROTEIN INTERACTING PROTEIN"/>
    <property type="match status" value="1"/>
</dbReference>
<evidence type="ECO:0000313" key="4">
    <source>
        <dbReference type="Proteomes" id="UP001341840"/>
    </source>
</evidence>
<dbReference type="PANTHER" id="PTHR12854">
    <property type="entry name" value="ATAXIN 2-RELATED"/>
    <property type="match status" value="1"/>
</dbReference>
<gene>
    <name evidence="3" type="ORF">PIB30_042412</name>
</gene>
<reference evidence="3 4" key="1">
    <citation type="journal article" date="2023" name="Plants (Basel)">
        <title>Bridging the Gap: Combining Genomics and Transcriptomics Approaches to Understand Stylosanthes scabra, an Orphan Legume from the Brazilian Caatinga.</title>
        <authorList>
            <person name="Ferreira-Neto J.R.C."/>
            <person name="da Silva M.D."/>
            <person name="Binneck E."/>
            <person name="de Melo N.F."/>
            <person name="da Silva R.H."/>
            <person name="de Melo A.L.T.M."/>
            <person name="Pandolfi V."/>
            <person name="Bustamante F.O."/>
            <person name="Brasileiro-Vidal A.C."/>
            <person name="Benko-Iseppon A.M."/>
        </authorList>
    </citation>
    <scope>NUCLEOTIDE SEQUENCE [LARGE SCALE GENOMIC DNA]</scope>
    <source>
        <tissue evidence="3">Leaves</tissue>
    </source>
</reference>
<proteinExistence type="predicted"/>
<comment type="caution">
    <text evidence="3">The sequence shown here is derived from an EMBL/GenBank/DDBJ whole genome shotgun (WGS) entry which is preliminary data.</text>
</comment>
<feature type="compositionally biased region" description="Basic and acidic residues" evidence="1">
    <location>
        <begin position="216"/>
        <end position="232"/>
    </location>
</feature>
<accession>A0ABU6ZDZ9</accession>
<feature type="domain" description="Ataxin 2 SM" evidence="2">
    <location>
        <begin position="22"/>
        <end position="100"/>
    </location>
</feature>
<sequence>MGCRNRVESFEEDHRGVSSLSEALLLTTMCIIGLPVDVHVKDGSVYSGIFHTASVDSDYGIVLKKARMTKKGKGTTNVGKEDLVDTLVVLSRDLVQVVAKEVMIPAKSIGGNITSDDGEAVMHNICSRESSTCEVENHMKSLTDVKHVSKSRTPVQNENGFAHCVPPSSAGIDFEGNKLPVNHMRTSTEVDCEKTDKTNIGEIEAYSGSSINWRQAGDDKSKGNADDYKEKPEFVKGKPDEKIQVIKSTNEKAVENRSYMASNGSDNGFHRTNGHAYVKADDRCSERSTLLNSAPTSSAQGIDLILQSHSMPEKSVEISAPKGTDSTRNTKEFKLNPAAKIFSPSFANPISATTSMPTTANMLYVPNSSPVVHTAAVQPETGLCTFASLPSIPVKVAQYSNLTVGNGGSGSQFSPPIVGQLAHNRAQPMRYGAHYTPVLSEPAYLQPSSPAVMVGRSGQLLYVHQVSHDLVHGGTAISPISARPMLNHVQYPKQQGVSVAQPIPICVPPPVLTSAPQPFALQSHIPLLQPGFPVTRPVSVPGPNGYYGNKFS</sequence>
<keyword evidence="4" id="KW-1185">Reference proteome</keyword>
<dbReference type="InterPro" id="IPR025852">
    <property type="entry name" value="SM_dom_ATX"/>
</dbReference>
<name>A0ABU6ZDZ9_9FABA</name>
<organism evidence="3 4">
    <name type="scientific">Stylosanthes scabra</name>
    <dbReference type="NCBI Taxonomy" id="79078"/>
    <lineage>
        <taxon>Eukaryota</taxon>
        <taxon>Viridiplantae</taxon>
        <taxon>Streptophyta</taxon>
        <taxon>Embryophyta</taxon>
        <taxon>Tracheophyta</taxon>
        <taxon>Spermatophyta</taxon>
        <taxon>Magnoliopsida</taxon>
        <taxon>eudicotyledons</taxon>
        <taxon>Gunneridae</taxon>
        <taxon>Pentapetalae</taxon>
        <taxon>rosids</taxon>
        <taxon>fabids</taxon>
        <taxon>Fabales</taxon>
        <taxon>Fabaceae</taxon>
        <taxon>Papilionoideae</taxon>
        <taxon>50 kb inversion clade</taxon>
        <taxon>dalbergioids sensu lato</taxon>
        <taxon>Dalbergieae</taxon>
        <taxon>Pterocarpus clade</taxon>
        <taxon>Stylosanthes</taxon>
    </lineage>
</organism>
<evidence type="ECO:0000259" key="2">
    <source>
        <dbReference type="Pfam" id="PF14438"/>
    </source>
</evidence>
<dbReference type="Proteomes" id="UP001341840">
    <property type="component" value="Unassembled WGS sequence"/>
</dbReference>